<evidence type="ECO:0000313" key="4">
    <source>
        <dbReference type="Proteomes" id="UP000028547"/>
    </source>
</evidence>
<proteinExistence type="predicted"/>
<sequence length="337" mass="37555">MRAGAFTTGGHVVFGGKPDLRTAAHEAAHVVQQRAGARPSGGIGKDGDAHERHADAVADAVVAGRSAEGLLDPFTATNAAGQRTRAEGQRSNAVQRTVSAKETKMIQTQIKKLTPGIKQELGIENKPEAQKVLRTWIRSNTKHEFKDFDALKKAVRHASKQPATRPSLFTVQNLEFVTKADAREATLYFMKGDLSGRIRQQHPSGPKVEQESNKVDYCFNKREDLKAFEKLAKKTRRKGKGESKLKRLAAEKQLNIRTEPADEDYHFEVTYGDKNKKKIEKTHASGGRILTDISAYDDDTISSIYLAAIGREKVNRNRKRKGENEEQKSRKRQRTAD</sequence>
<feature type="region of interest" description="Disordered" evidence="1">
    <location>
        <begin position="312"/>
        <end position="337"/>
    </location>
</feature>
<dbReference type="Pfam" id="PF13699">
    <property type="entry name" value="eCIS_core"/>
    <property type="match status" value="1"/>
</dbReference>
<protein>
    <recommendedName>
        <fullName evidence="2">eCIS core domain-containing protein</fullName>
    </recommendedName>
</protein>
<feature type="domain" description="eCIS core" evidence="2">
    <location>
        <begin position="1"/>
        <end position="36"/>
    </location>
</feature>
<feature type="compositionally biased region" description="Basic and acidic residues" evidence="1">
    <location>
        <begin position="322"/>
        <end position="337"/>
    </location>
</feature>
<evidence type="ECO:0000259" key="2">
    <source>
        <dbReference type="Pfam" id="PF13699"/>
    </source>
</evidence>
<name>A0A084T2A0_9BACT</name>
<accession>A0A084T2A0</accession>
<organism evidence="3 4">
    <name type="scientific">Archangium violaceum Cb vi76</name>
    <dbReference type="NCBI Taxonomy" id="1406225"/>
    <lineage>
        <taxon>Bacteria</taxon>
        <taxon>Pseudomonadati</taxon>
        <taxon>Myxococcota</taxon>
        <taxon>Myxococcia</taxon>
        <taxon>Myxococcales</taxon>
        <taxon>Cystobacterineae</taxon>
        <taxon>Archangiaceae</taxon>
        <taxon>Archangium</taxon>
    </lineage>
</organism>
<reference evidence="3 4" key="1">
    <citation type="submission" date="2014-07" db="EMBL/GenBank/DDBJ databases">
        <title>Draft Genome Sequence of Gephyronic Acid Producer, Cystobacter violaceus Strain Cb vi76.</title>
        <authorList>
            <person name="Stevens D.C."/>
            <person name="Young J."/>
            <person name="Carmichael R."/>
            <person name="Tan J."/>
            <person name="Taylor R.E."/>
        </authorList>
    </citation>
    <scope>NUCLEOTIDE SEQUENCE [LARGE SCALE GENOMIC DNA]</scope>
    <source>
        <strain evidence="3 4">Cb vi76</strain>
    </source>
</reference>
<dbReference type="Proteomes" id="UP000028547">
    <property type="component" value="Unassembled WGS sequence"/>
</dbReference>
<dbReference type="InterPro" id="IPR025295">
    <property type="entry name" value="eCIS_core_dom"/>
</dbReference>
<dbReference type="EMBL" id="JPMI01000003">
    <property type="protein sequence ID" value="KFA94835.1"/>
    <property type="molecule type" value="Genomic_DNA"/>
</dbReference>
<evidence type="ECO:0000313" key="3">
    <source>
        <dbReference type="EMBL" id="KFA94835.1"/>
    </source>
</evidence>
<comment type="caution">
    <text evidence="3">The sequence shown here is derived from an EMBL/GenBank/DDBJ whole genome shotgun (WGS) entry which is preliminary data.</text>
</comment>
<dbReference type="AlphaFoldDB" id="A0A084T2A0"/>
<gene>
    <name evidence="3" type="ORF">Q664_00250</name>
</gene>
<evidence type="ECO:0000256" key="1">
    <source>
        <dbReference type="SAM" id="MobiDB-lite"/>
    </source>
</evidence>